<evidence type="ECO:0000256" key="1">
    <source>
        <dbReference type="ARBA" id="ARBA00012156"/>
    </source>
</evidence>
<keyword evidence="9" id="KW-1185">Reference proteome</keyword>
<keyword evidence="4" id="KW-0479">Metal-binding</keyword>
<evidence type="ECO:0000256" key="3">
    <source>
        <dbReference type="ARBA" id="ARBA00022694"/>
    </source>
</evidence>
<evidence type="ECO:0000313" key="9">
    <source>
        <dbReference type="Proteomes" id="UP000321157"/>
    </source>
</evidence>
<dbReference type="InterPro" id="IPR043129">
    <property type="entry name" value="ATPase_NBD"/>
</dbReference>
<dbReference type="GO" id="GO:0046872">
    <property type="term" value="F:metal ion binding"/>
    <property type="evidence" value="ECO:0007669"/>
    <property type="project" value="UniProtKB-KW"/>
</dbReference>
<dbReference type="EC" id="2.3.1.234" evidence="1"/>
<reference evidence="8 9" key="1">
    <citation type="submission" date="2019-07" db="EMBL/GenBank/DDBJ databases">
        <title>Whole genome shotgun sequence of Aneurinibacillus danicus NBRC 102444.</title>
        <authorList>
            <person name="Hosoyama A."/>
            <person name="Uohara A."/>
            <person name="Ohji S."/>
            <person name="Ichikawa N."/>
        </authorList>
    </citation>
    <scope>NUCLEOTIDE SEQUENCE [LARGE SCALE GENOMIC DNA]</scope>
    <source>
        <strain evidence="8 9">NBRC 102444</strain>
    </source>
</reference>
<dbReference type="InterPro" id="IPR000905">
    <property type="entry name" value="Gcp-like_dom"/>
</dbReference>
<dbReference type="Gene3D" id="3.30.420.40">
    <property type="match status" value="2"/>
</dbReference>
<keyword evidence="3" id="KW-0819">tRNA processing</keyword>
<protein>
    <recommendedName>
        <fullName evidence="1">N(6)-L-threonylcarbamoyladenine synthase</fullName>
        <ecNumber evidence="1">2.3.1.234</ecNumber>
    </recommendedName>
</protein>
<sequence>MDVVLGIDTSNYRTSLCLIDMDGQIVAEEKELLSVEAGERGLQQSTALFQHVKRLPELARRMSGEGRYIKAIAVSCSPRPVEGSYMPVFLAGQMAAEMMAHFFHVPIYYTSHQEGHIAAGEYTLPTPLAVEKFLAVHLSGGTSEVLDCTKQAGGYRIECIGGTKDLHAGQLIDRVGVALGLPFPAGPYLEELAKQAGADDFAVPSSVTQYTFSFSGPETALMRAIEQNVPAPQVARAAEKCVAATLEKVLRTAVEDGYPKDILIVGGVSANAYIRNRLLKRLTHRAVGARLYFADPAYAGDNAFGVARIGLLKHFFNNKGEHFI</sequence>
<gene>
    <name evidence="8" type="ORF">ADA01nite_02780</name>
</gene>
<dbReference type="Pfam" id="PF00814">
    <property type="entry name" value="TsaD"/>
    <property type="match status" value="1"/>
</dbReference>
<dbReference type="GO" id="GO:0008033">
    <property type="term" value="P:tRNA processing"/>
    <property type="evidence" value="ECO:0007669"/>
    <property type="project" value="UniProtKB-KW"/>
</dbReference>
<dbReference type="PANTHER" id="PTHR11735">
    <property type="entry name" value="TRNA N6-ADENOSINE THREONYLCARBAMOYLTRANSFERASE"/>
    <property type="match status" value="1"/>
</dbReference>
<dbReference type="Proteomes" id="UP000321157">
    <property type="component" value="Unassembled WGS sequence"/>
</dbReference>
<dbReference type="OrthoDB" id="1675500at2"/>
<dbReference type="AlphaFoldDB" id="A0A511V4E4"/>
<evidence type="ECO:0000313" key="8">
    <source>
        <dbReference type="EMBL" id="GEN32818.1"/>
    </source>
</evidence>
<accession>A0A511V4E4</accession>
<dbReference type="GO" id="GO:0061711">
    <property type="term" value="F:tRNA N(6)-L-threonylcarbamoyladenine synthase activity"/>
    <property type="evidence" value="ECO:0007669"/>
    <property type="project" value="UniProtKB-EC"/>
</dbReference>
<evidence type="ECO:0000256" key="4">
    <source>
        <dbReference type="ARBA" id="ARBA00022723"/>
    </source>
</evidence>
<keyword evidence="5" id="KW-0012">Acyltransferase</keyword>
<comment type="catalytic activity">
    <reaction evidence="6">
        <text>L-threonylcarbamoyladenylate + adenosine(37) in tRNA = N(6)-L-threonylcarbamoyladenosine(37) in tRNA + AMP + H(+)</text>
        <dbReference type="Rhea" id="RHEA:37059"/>
        <dbReference type="Rhea" id="RHEA-COMP:10162"/>
        <dbReference type="Rhea" id="RHEA-COMP:10163"/>
        <dbReference type="ChEBI" id="CHEBI:15378"/>
        <dbReference type="ChEBI" id="CHEBI:73682"/>
        <dbReference type="ChEBI" id="CHEBI:74411"/>
        <dbReference type="ChEBI" id="CHEBI:74418"/>
        <dbReference type="ChEBI" id="CHEBI:456215"/>
        <dbReference type="EC" id="2.3.1.234"/>
    </reaction>
</comment>
<feature type="domain" description="Gcp-like" evidence="7">
    <location>
        <begin position="51"/>
        <end position="304"/>
    </location>
</feature>
<dbReference type="SUPFAM" id="SSF53067">
    <property type="entry name" value="Actin-like ATPase domain"/>
    <property type="match status" value="1"/>
</dbReference>
<proteinExistence type="predicted"/>
<dbReference type="PRINTS" id="PR00789">
    <property type="entry name" value="OSIALOPTASE"/>
</dbReference>
<keyword evidence="2" id="KW-0808">Transferase</keyword>
<organism evidence="8 9">
    <name type="scientific">Aneurinibacillus danicus</name>
    <dbReference type="NCBI Taxonomy" id="267746"/>
    <lineage>
        <taxon>Bacteria</taxon>
        <taxon>Bacillati</taxon>
        <taxon>Bacillota</taxon>
        <taxon>Bacilli</taxon>
        <taxon>Bacillales</taxon>
        <taxon>Paenibacillaceae</taxon>
        <taxon>Aneurinibacillus group</taxon>
        <taxon>Aneurinibacillus</taxon>
    </lineage>
</organism>
<evidence type="ECO:0000259" key="7">
    <source>
        <dbReference type="Pfam" id="PF00814"/>
    </source>
</evidence>
<dbReference type="RefSeq" id="WP_146808114.1">
    <property type="nucleotide sequence ID" value="NZ_BJXX01000013.1"/>
</dbReference>
<dbReference type="PANTHER" id="PTHR11735:SF11">
    <property type="entry name" value="TRNA THREONYLCARBAMOYLADENOSINE BIOSYNTHESIS PROTEIN TSAB"/>
    <property type="match status" value="1"/>
</dbReference>
<evidence type="ECO:0000256" key="2">
    <source>
        <dbReference type="ARBA" id="ARBA00022679"/>
    </source>
</evidence>
<dbReference type="EMBL" id="BJXX01000013">
    <property type="protein sequence ID" value="GEN32818.1"/>
    <property type="molecule type" value="Genomic_DNA"/>
</dbReference>
<evidence type="ECO:0000256" key="5">
    <source>
        <dbReference type="ARBA" id="ARBA00023315"/>
    </source>
</evidence>
<evidence type="ECO:0000256" key="6">
    <source>
        <dbReference type="ARBA" id="ARBA00048117"/>
    </source>
</evidence>
<dbReference type="GO" id="GO:0005829">
    <property type="term" value="C:cytosol"/>
    <property type="evidence" value="ECO:0007669"/>
    <property type="project" value="TreeGrafter"/>
</dbReference>
<comment type="caution">
    <text evidence="8">The sequence shown here is derived from an EMBL/GenBank/DDBJ whole genome shotgun (WGS) entry which is preliminary data.</text>
</comment>
<dbReference type="InterPro" id="IPR017861">
    <property type="entry name" value="KAE1/TsaD"/>
</dbReference>
<name>A0A511V4E4_9BACL</name>